<evidence type="ECO:0000256" key="2">
    <source>
        <dbReference type="ARBA" id="ARBA00022475"/>
    </source>
</evidence>
<evidence type="ECO:0000256" key="5">
    <source>
        <dbReference type="ARBA" id="ARBA00023136"/>
    </source>
</evidence>
<dbReference type="Pfam" id="PF02653">
    <property type="entry name" value="BPD_transp_2"/>
    <property type="match status" value="1"/>
</dbReference>
<keyword evidence="3 6" id="KW-0812">Transmembrane</keyword>
<reference evidence="7 8" key="1">
    <citation type="submission" date="2016-08" db="EMBL/GenBank/DDBJ databases">
        <title>A new outlook on sporulation: Clostridium algidixylanolyticum.</title>
        <authorList>
            <person name="Poppleton D.I."/>
            <person name="Gribaldo S."/>
        </authorList>
    </citation>
    <scope>NUCLEOTIDE SEQUENCE [LARGE SCALE GENOMIC DNA]</scope>
    <source>
        <strain evidence="7 8">SPL73</strain>
    </source>
</reference>
<dbReference type="RefSeq" id="WP_120197987.1">
    <property type="nucleotide sequence ID" value="NZ_MCIA01000031.1"/>
</dbReference>
<feature type="transmembrane region" description="Helical" evidence="6">
    <location>
        <begin position="287"/>
        <end position="305"/>
    </location>
</feature>
<dbReference type="PANTHER" id="PTHR43370:SF2">
    <property type="entry name" value="ABC TRANSPORTER PERMEASE PROTEIN"/>
    <property type="match status" value="1"/>
</dbReference>
<keyword evidence="4 6" id="KW-1133">Transmembrane helix</keyword>
<dbReference type="AlphaFoldDB" id="A0A419SZ33"/>
<sequence length="326" mass="34237">MGLLVIFIQKVIGQGIGILYGALGEILTEKSGNLNLGIPGMMYMGGIAGLIGAFLYENSASAPNGLVGMLISFLCAFLCAAFGGLIYSILTITLKANQNVTGLALTTFGVGFGNFFGGSLSKLAGGVGQISVAVTGQAFKTPIPGLSKLGLLGQALFSYGFMTYLGIALAIALALFLNKTRKGLNLRAVGESPATADAAGIHVTAYKYLATCIGGGLSGLGGLYFVMEYSGGTWTNNGFGDRGWLAIALVIFALWKPVGAIWGSLLFGGLYILYLYIPGLSRGSQEIFKALPYVVTIIVLIISSLRKKREHQPPESLGQAYFREER</sequence>
<evidence type="ECO:0000256" key="6">
    <source>
        <dbReference type="SAM" id="Phobius"/>
    </source>
</evidence>
<keyword evidence="8" id="KW-1185">Reference proteome</keyword>
<dbReference type="GO" id="GO:0005886">
    <property type="term" value="C:plasma membrane"/>
    <property type="evidence" value="ECO:0007669"/>
    <property type="project" value="UniProtKB-SubCell"/>
</dbReference>
<evidence type="ECO:0000256" key="3">
    <source>
        <dbReference type="ARBA" id="ARBA00022692"/>
    </source>
</evidence>
<accession>A0A419SZ33</accession>
<dbReference type="InterPro" id="IPR001851">
    <property type="entry name" value="ABC_transp_permease"/>
</dbReference>
<evidence type="ECO:0000313" key="8">
    <source>
        <dbReference type="Proteomes" id="UP000284277"/>
    </source>
</evidence>
<comment type="caution">
    <text evidence="7">The sequence shown here is derived from an EMBL/GenBank/DDBJ whole genome shotgun (WGS) entry which is preliminary data.</text>
</comment>
<feature type="transmembrane region" description="Helical" evidence="6">
    <location>
        <begin position="156"/>
        <end position="177"/>
    </location>
</feature>
<organism evidence="7 8">
    <name type="scientific">Lacrimispora algidixylanolytica</name>
    <dbReference type="NCBI Taxonomy" id="94868"/>
    <lineage>
        <taxon>Bacteria</taxon>
        <taxon>Bacillati</taxon>
        <taxon>Bacillota</taxon>
        <taxon>Clostridia</taxon>
        <taxon>Lachnospirales</taxon>
        <taxon>Lachnospiraceae</taxon>
        <taxon>Lacrimispora</taxon>
    </lineage>
</organism>
<name>A0A419SZ33_9FIRM</name>
<protein>
    <submittedName>
        <fullName evidence="7">ABC transporter permease</fullName>
    </submittedName>
</protein>
<dbReference type="Proteomes" id="UP000284277">
    <property type="component" value="Unassembled WGS sequence"/>
</dbReference>
<dbReference type="EMBL" id="MCIA01000031">
    <property type="protein sequence ID" value="RKD30398.1"/>
    <property type="molecule type" value="Genomic_DNA"/>
</dbReference>
<evidence type="ECO:0000256" key="1">
    <source>
        <dbReference type="ARBA" id="ARBA00004651"/>
    </source>
</evidence>
<comment type="subcellular location">
    <subcellularLocation>
        <location evidence="1">Cell membrane</location>
        <topology evidence="1">Multi-pass membrane protein</topology>
    </subcellularLocation>
</comment>
<evidence type="ECO:0000256" key="4">
    <source>
        <dbReference type="ARBA" id="ARBA00022989"/>
    </source>
</evidence>
<evidence type="ECO:0000313" key="7">
    <source>
        <dbReference type="EMBL" id="RKD30398.1"/>
    </source>
</evidence>
<dbReference type="CDD" id="cd06580">
    <property type="entry name" value="TM_PBP1_transp_TpRbsC_like"/>
    <property type="match status" value="1"/>
</dbReference>
<keyword evidence="2" id="KW-1003">Cell membrane</keyword>
<feature type="transmembrane region" description="Helical" evidence="6">
    <location>
        <begin position="68"/>
        <end position="90"/>
    </location>
</feature>
<dbReference type="OrthoDB" id="9792579at2"/>
<feature type="transmembrane region" description="Helical" evidence="6">
    <location>
        <begin position="208"/>
        <end position="227"/>
    </location>
</feature>
<feature type="transmembrane region" description="Helical" evidence="6">
    <location>
        <begin position="6"/>
        <end position="24"/>
    </location>
</feature>
<keyword evidence="5 6" id="KW-0472">Membrane</keyword>
<feature type="transmembrane region" description="Helical" evidence="6">
    <location>
        <begin position="247"/>
        <end position="275"/>
    </location>
</feature>
<dbReference type="PANTHER" id="PTHR43370">
    <property type="entry name" value="SUGAR ABC TRANSPORTER INTEGRAL MEMBRANE PROTEIN-RELATED"/>
    <property type="match status" value="1"/>
</dbReference>
<feature type="transmembrane region" description="Helical" evidence="6">
    <location>
        <begin position="36"/>
        <end position="56"/>
    </location>
</feature>
<proteinExistence type="predicted"/>
<gene>
    <name evidence="7" type="ORF">BET01_07370</name>
</gene>
<dbReference type="GO" id="GO:0022857">
    <property type="term" value="F:transmembrane transporter activity"/>
    <property type="evidence" value="ECO:0007669"/>
    <property type="project" value="InterPro"/>
</dbReference>
<feature type="transmembrane region" description="Helical" evidence="6">
    <location>
        <begin position="102"/>
        <end position="120"/>
    </location>
</feature>